<sequence length="125" mass="13820">MTQDLQPVEVTVVDTSTAEWVDFPIPQLGVDLELIPLIDDPDTGMQAMKVVYRAGFINVWHTHPCAHGMYVLEGTLKTHQGTFGPGSFVWFPEGGVMEHGATDDADCVFLFITNKPFGIHYPGKE</sequence>
<dbReference type="Proteomes" id="UP000219514">
    <property type="component" value="Unassembled WGS sequence"/>
</dbReference>
<feature type="domain" description="ChrR-like cupin" evidence="1">
    <location>
        <begin position="11"/>
        <end position="111"/>
    </location>
</feature>
<dbReference type="OrthoDB" id="2039152at2"/>
<dbReference type="InterPro" id="IPR011051">
    <property type="entry name" value="RmlC_Cupin_sf"/>
</dbReference>
<dbReference type="Pfam" id="PF12973">
    <property type="entry name" value="Cupin_7"/>
    <property type="match status" value="1"/>
</dbReference>
<dbReference type="EMBL" id="OBDO01000007">
    <property type="protein sequence ID" value="SNX97505.1"/>
    <property type="molecule type" value="Genomic_DNA"/>
</dbReference>
<dbReference type="SUPFAM" id="SSF51182">
    <property type="entry name" value="RmlC-like cupins"/>
    <property type="match status" value="1"/>
</dbReference>
<keyword evidence="3" id="KW-1185">Reference proteome</keyword>
<dbReference type="Gene3D" id="2.60.120.10">
    <property type="entry name" value="Jelly Rolls"/>
    <property type="match status" value="1"/>
</dbReference>
<proteinExistence type="predicted"/>
<accession>A0A285EEN6</accession>
<protein>
    <submittedName>
        <fullName evidence="2">Cupin domain protein</fullName>
    </submittedName>
</protein>
<evidence type="ECO:0000259" key="1">
    <source>
        <dbReference type="Pfam" id="PF12973"/>
    </source>
</evidence>
<reference evidence="2 3" key="1">
    <citation type="submission" date="2017-09" db="EMBL/GenBank/DDBJ databases">
        <authorList>
            <person name="Ehlers B."/>
            <person name="Leendertz F.H."/>
        </authorList>
    </citation>
    <scope>NUCLEOTIDE SEQUENCE [LARGE SCALE GENOMIC DNA]</scope>
    <source>
        <strain evidence="2 3">DSM 46844</strain>
    </source>
</reference>
<name>A0A285EEN6_9ACTN</name>
<dbReference type="AlphaFoldDB" id="A0A285EEN6"/>
<evidence type="ECO:0000313" key="2">
    <source>
        <dbReference type="EMBL" id="SNX97505.1"/>
    </source>
</evidence>
<evidence type="ECO:0000313" key="3">
    <source>
        <dbReference type="Proteomes" id="UP000219514"/>
    </source>
</evidence>
<organism evidence="2 3">
    <name type="scientific">Geodermatophilus sabuli</name>
    <dbReference type="NCBI Taxonomy" id="1564158"/>
    <lineage>
        <taxon>Bacteria</taxon>
        <taxon>Bacillati</taxon>
        <taxon>Actinomycetota</taxon>
        <taxon>Actinomycetes</taxon>
        <taxon>Geodermatophilales</taxon>
        <taxon>Geodermatophilaceae</taxon>
        <taxon>Geodermatophilus</taxon>
    </lineage>
</organism>
<gene>
    <name evidence="2" type="ORF">SAMN06893097_107147</name>
</gene>
<dbReference type="InterPro" id="IPR014710">
    <property type="entry name" value="RmlC-like_jellyroll"/>
</dbReference>
<dbReference type="InterPro" id="IPR025979">
    <property type="entry name" value="ChrR-like_cupin_dom"/>
</dbReference>